<feature type="transmembrane region" description="Helical" evidence="6">
    <location>
        <begin position="106"/>
        <end position="125"/>
    </location>
</feature>
<dbReference type="InterPro" id="IPR019264">
    <property type="entry name" value="DUF2179"/>
</dbReference>
<dbReference type="InterPro" id="IPR003740">
    <property type="entry name" value="YitT"/>
</dbReference>
<evidence type="ECO:0000256" key="6">
    <source>
        <dbReference type="SAM" id="Phobius"/>
    </source>
</evidence>
<evidence type="ECO:0000259" key="7">
    <source>
        <dbReference type="Pfam" id="PF10035"/>
    </source>
</evidence>
<dbReference type="CDD" id="cd16380">
    <property type="entry name" value="YitT_C"/>
    <property type="match status" value="1"/>
</dbReference>
<dbReference type="InterPro" id="IPR015867">
    <property type="entry name" value="N-reg_PII/ATP_PRibTrfase_C"/>
</dbReference>
<dbReference type="OrthoDB" id="9779786at2"/>
<keyword evidence="2" id="KW-1003">Cell membrane</keyword>
<keyword evidence="9" id="KW-1185">Reference proteome</keyword>
<dbReference type="Pfam" id="PF02588">
    <property type="entry name" value="YitT_membrane"/>
    <property type="match status" value="1"/>
</dbReference>
<evidence type="ECO:0000256" key="2">
    <source>
        <dbReference type="ARBA" id="ARBA00022475"/>
    </source>
</evidence>
<evidence type="ECO:0000256" key="5">
    <source>
        <dbReference type="ARBA" id="ARBA00023136"/>
    </source>
</evidence>
<dbReference type="RefSeq" id="WP_135549993.1">
    <property type="nucleotide sequence ID" value="NZ_SPQQ01000008.1"/>
</dbReference>
<feature type="transmembrane region" description="Helical" evidence="6">
    <location>
        <begin position="158"/>
        <end position="182"/>
    </location>
</feature>
<name>A0A4Z0R269_9FIRM</name>
<keyword evidence="3 6" id="KW-0812">Transmembrane</keyword>
<protein>
    <submittedName>
        <fullName evidence="8">YitT family protein</fullName>
    </submittedName>
</protein>
<evidence type="ECO:0000256" key="4">
    <source>
        <dbReference type="ARBA" id="ARBA00022989"/>
    </source>
</evidence>
<dbReference type="PANTHER" id="PTHR33545">
    <property type="entry name" value="UPF0750 MEMBRANE PROTEIN YITT-RELATED"/>
    <property type="match status" value="1"/>
</dbReference>
<proteinExistence type="predicted"/>
<dbReference type="Pfam" id="PF10035">
    <property type="entry name" value="DUF2179"/>
    <property type="match status" value="1"/>
</dbReference>
<dbReference type="GO" id="GO:0005886">
    <property type="term" value="C:plasma membrane"/>
    <property type="evidence" value="ECO:0007669"/>
    <property type="project" value="UniProtKB-SubCell"/>
</dbReference>
<dbReference type="PIRSF" id="PIRSF006483">
    <property type="entry name" value="Membrane_protein_YitT"/>
    <property type="match status" value="1"/>
</dbReference>
<organism evidence="8 9">
    <name type="scientific">Desulfosporosinus fructosivorans</name>
    <dbReference type="NCBI Taxonomy" id="2018669"/>
    <lineage>
        <taxon>Bacteria</taxon>
        <taxon>Bacillati</taxon>
        <taxon>Bacillota</taxon>
        <taxon>Clostridia</taxon>
        <taxon>Eubacteriales</taxon>
        <taxon>Desulfitobacteriaceae</taxon>
        <taxon>Desulfosporosinus</taxon>
    </lineage>
</organism>
<dbReference type="PANTHER" id="PTHR33545:SF9">
    <property type="entry name" value="UPF0750 MEMBRANE PROTEIN YITE"/>
    <property type="match status" value="1"/>
</dbReference>
<dbReference type="Proteomes" id="UP000298460">
    <property type="component" value="Unassembled WGS sequence"/>
</dbReference>
<feature type="domain" description="DUF2179" evidence="7">
    <location>
        <begin position="220"/>
        <end position="274"/>
    </location>
</feature>
<gene>
    <name evidence="8" type="ORF">E4K67_20045</name>
</gene>
<accession>A0A4Z0R269</accession>
<evidence type="ECO:0000313" key="8">
    <source>
        <dbReference type="EMBL" id="TGE36243.1"/>
    </source>
</evidence>
<dbReference type="Gene3D" id="3.30.70.120">
    <property type="match status" value="1"/>
</dbReference>
<keyword evidence="4 6" id="KW-1133">Transmembrane helix</keyword>
<comment type="subcellular location">
    <subcellularLocation>
        <location evidence="1">Cell membrane</location>
        <topology evidence="1">Multi-pass membrane protein</topology>
    </subcellularLocation>
</comment>
<evidence type="ECO:0000256" key="3">
    <source>
        <dbReference type="ARBA" id="ARBA00022692"/>
    </source>
</evidence>
<sequence>MKEPIKEYLIITLGVILVSIAVAYFYVPAHITGGGITGIAIIINYHMPSLPIGMLMLVMNVVLFIIGFLFIGGNFGAKTIYASFGVSGTMWLIEVVMKPQALTNDVLLSAIIGTLLLGTGLGIVFSQNASTGGTDIIAKILNKSLHLELGKSMQSVDIFVVLLAALTFGIATALYSVVCVLLNGFIIDRVLEGFTSVKAVMVFSNNSEYIQKYIINEIDRGCTAFEGQGGFSGEKNSVIYSVMDRTQLIKLRTYLKKNYPDSFIIVSEAHEVLGKGFQNIENV</sequence>
<evidence type="ECO:0000256" key="1">
    <source>
        <dbReference type="ARBA" id="ARBA00004651"/>
    </source>
</evidence>
<keyword evidence="5 6" id="KW-0472">Membrane</keyword>
<feature type="transmembrane region" description="Helical" evidence="6">
    <location>
        <begin position="7"/>
        <end position="25"/>
    </location>
</feature>
<evidence type="ECO:0000313" key="9">
    <source>
        <dbReference type="Proteomes" id="UP000298460"/>
    </source>
</evidence>
<feature type="transmembrane region" description="Helical" evidence="6">
    <location>
        <begin position="54"/>
        <end position="73"/>
    </location>
</feature>
<dbReference type="InterPro" id="IPR051461">
    <property type="entry name" value="UPF0750_membrane"/>
</dbReference>
<dbReference type="EMBL" id="SPQQ01000008">
    <property type="protein sequence ID" value="TGE36243.1"/>
    <property type="molecule type" value="Genomic_DNA"/>
</dbReference>
<comment type="caution">
    <text evidence="8">The sequence shown here is derived from an EMBL/GenBank/DDBJ whole genome shotgun (WGS) entry which is preliminary data.</text>
</comment>
<dbReference type="AlphaFoldDB" id="A0A4Z0R269"/>
<reference evidence="8 9" key="1">
    <citation type="submission" date="2019-03" db="EMBL/GenBank/DDBJ databases">
        <title>Draft Genome Sequence of Desulfosporosinus fructosivorans Strain 63.6F, Isolated from Marine Sediment in the Baltic Sea.</title>
        <authorList>
            <person name="Hausmann B."/>
            <person name="Vandieken V."/>
            <person name="Pjevac P."/>
            <person name="Schreck K."/>
            <person name="Herbold C.W."/>
            <person name="Loy A."/>
        </authorList>
    </citation>
    <scope>NUCLEOTIDE SEQUENCE [LARGE SCALE GENOMIC DNA]</scope>
    <source>
        <strain evidence="8 9">63.6F</strain>
    </source>
</reference>